<proteinExistence type="predicted"/>
<name>A0AC35GMG4_9BILA</name>
<sequence length="292" mass="33984">MVTFVDDSVTAVANATYWIYDIFVNATFIFKLLVILFFIYHFIKKTQNICNIFFYLLFIGFIIDIIAWALDMTDRYCQHITSLIFGKGVAATHPACWYLYRIDVTYGQYNNTFSSCWMLLLSVNRLTAIVWSEKYDKIWSKFAFILSIIYLIIAPICVVGYSFVDYRCRFILDNCTDTNYWITLANVTGFGNGSFAVASVLIVIVAVINFRQTTNIKNNRNSDVKLIFQAAISSTINIIHYVCYYIVEYYRAYAYANKGYKYDLGFVFIDFIKFMAYPGHHFAAFLFLFVFS</sequence>
<evidence type="ECO:0000313" key="1">
    <source>
        <dbReference type="Proteomes" id="UP000887580"/>
    </source>
</evidence>
<organism evidence="1 2">
    <name type="scientific">Panagrolaimus sp. PS1159</name>
    <dbReference type="NCBI Taxonomy" id="55785"/>
    <lineage>
        <taxon>Eukaryota</taxon>
        <taxon>Metazoa</taxon>
        <taxon>Ecdysozoa</taxon>
        <taxon>Nematoda</taxon>
        <taxon>Chromadorea</taxon>
        <taxon>Rhabditida</taxon>
        <taxon>Tylenchina</taxon>
        <taxon>Panagrolaimomorpha</taxon>
        <taxon>Panagrolaimoidea</taxon>
        <taxon>Panagrolaimidae</taxon>
        <taxon>Panagrolaimus</taxon>
    </lineage>
</organism>
<accession>A0AC35GMG4</accession>
<reference evidence="2" key="1">
    <citation type="submission" date="2022-11" db="UniProtKB">
        <authorList>
            <consortium name="WormBaseParasite"/>
        </authorList>
    </citation>
    <scope>IDENTIFICATION</scope>
</reference>
<dbReference type="WBParaSite" id="PS1159_v2.g6732.t1">
    <property type="protein sequence ID" value="PS1159_v2.g6732.t1"/>
    <property type="gene ID" value="PS1159_v2.g6732"/>
</dbReference>
<evidence type="ECO:0000313" key="2">
    <source>
        <dbReference type="WBParaSite" id="PS1159_v2.g6732.t1"/>
    </source>
</evidence>
<dbReference type="Proteomes" id="UP000887580">
    <property type="component" value="Unplaced"/>
</dbReference>
<protein>
    <submittedName>
        <fullName evidence="2">Serpentine receptor class gamma</fullName>
    </submittedName>
</protein>